<reference evidence="1" key="1">
    <citation type="submission" date="2021-06" db="EMBL/GenBank/DDBJ databases">
        <authorList>
            <person name="Kallberg Y."/>
            <person name="Tangrot J."/>
            <person name="Rosling A."/>
        </authorList>
    </citation>
    <scope>NUCLEOTIDE SEQUENCE</scope>
    <source>
        <strain evidence="1">MA461A</strain>
    </source>
</reference>
<accession>A0ACA9SVP5</accession>
<protein>
    <submittedName>
        <fullName evidence="1">11883_t:CDS:1</fullName>
    </submittedName>
</protein>
<feature type="non-terminal residue" evidence="1">
    <location>
        <position position="116"/>
    </location>
</feature>
<gene>
    <name evidence="1" type="ORF">RPERSI_LOCUS35336</name>
</gene>
<sequence>YDQQQKLIRYWGYEKARIGNGYISEEEKLARQSREYLKEIERAKYHEQRGKINCKCWSCEEQKKVRSEVEAEREKVLDDYEAEQKKSGDNEETPVKADCGNCFEYKKVDADSGLCK</sequence>
<evidence type="ECO:0000313" key="2">
    <source>
        <dbReference type="Proteomes" id="UP000789920"/>
    </source>
</evidence>
<proteinExistence type="predicted"/>
<dbReference type="EMBL" id="CAJVQC010162749">
    <property type="protein sequence ID" value="CAG8848877.1"/>
    <property type="molecule type" value="Genomic_DNA"/>
</dbReference>
<feature type="non-terminal residue" evidence="1">
    <location>
        <position position="1"/>
    </location>
</feature>
<name>A0ACA9SVP5_9GLOM</name>
<keyword evidence="2" id="KW-1185">Reference proteome</keyword>
<dbReference type="Proteomes" id="UP000789920">
    <property type="component" value="Unassembled WGS sequence"/>
</dbReference>
<evidence type="ECO:0000313" key="1">
    <source>
        <dbReference type="EMBL" id="CAG8848877.1"/>
    </source>
</evidence>
<organism evidence="1 2">
    <name type="scientific">Racocetra persica</name>
    <dbReference type="NCBI Taxonomy" id="160502"/>
    <lineage>
        <taxon>Eukaryota</taxon>
        <taxon>Fungi</taxon>
        <taxon>Fungi incertae sedis</taxon>
        <taxon>Mucoromycota</taxon>
        <taxon>Glomeromycotina</taxon>
        <taxon>Glomeromycetes</taxon>
        <taxon>Diversisporales</taxon>
        <taxon>Gigasporaceae</taxon>
        <taxon>Racocetra</taxon>
    </lineage>
</organism>
<comment type="caution">
    <text evidence="1">The sequence shown here is derived from an EMBL/GenBank/DDBJ whole genome shotgun (WGS) entry which is preliminary data.</text>
</comment>